<dbReference type="InterPro" id="IPR036393">
    <property type="entry name" value="AceGlu_kinase-like_sf"/>
</dbReference>
<evidence type="ECO:0000313" key="11">
    <source>
        <dbReference type="Proteomes" id="UP000245942"/>
    </source>
</evidence>
<reference evidence="10 11" key="1">
    <citation type="journal article" date="2018" name="Mol. Biol. Evol.">
        <title>Broad Genomic Sampling Reveals a Smut Pathogenic Ancestry of the Fungal Clade Ustilaginomycotina.</title>
        <authorList>
            <person name="Kijpornyongpan T."/>
            <person name="Mondo S.J."/>
            <person name="Barry K."/>
            <person name="Sandor L."/>
            <person name="Lee J."/>
            <person name="Lipzen A."/>
            <person name="Pangilinan J."/>
            <person name="LaButti K."/>
            <person name="Hainaut M."/>
            <person name="Henrissat B."/>
            <person name="Grigoriev I.V."/>
            <person name="Spatafora J.W."/>
            <person name="Aime M.C."/>
        </authorList>
    </citation>
    <scope>NUCLEOTIDE SEQUENCE [LARGE SCALE GENOMIC DNA]</scope>
    <source>
        <strain evidence="10 11">MCA 4718</strain>
    </source>
</reference>
<feature type="compositionally biased region" description="Polar residues" evidence="8">
    <location>
        <begin position="277"/>
        <end position="287"/>
    </location>
</feature>
<keyword evidence="4" id="KW-0808">Transferase</keyword>
<evidence type="ECO:0000256" key="3">
    <source>
        <dbReference type="ARBA" id="ARBA00022650"/>
    </source>
</evidence>
<keyword evidence="6 10" id="KW-0418">Kinase</keyword>
<feature type="region of interest" description="Disordered" evidence="8">
    <location>
        <begin position="269"/>
        <end position="299"/>
    </location>
</feature>
<dbReference type="AlphaFoldDB" id="A0A316U965"/>
<feature type="region of interest" description="Disordered" evidence="8">
    <location>
        <begin position="447"/>
        <end position="486"/>
    </location>
</feature>
<dbReference type="PRINTS" id="PR00474">
    <property type="entry name" value="GLU5KINASE"/>
</dbReference>
<dbReference type="GO" id="GO:0005524">
    <property type="term" value="F:ATP binding"/>
    <property type="evidence" value="ECO:0007669"/>
    <property type="project" value="UniProtKB-KW"/>
</dbReference>
<dbReference type="PROSITE" id="PS50890">
    <property type="entry name" value="PUA"/>
    <property type="match status" value="1"/>
</dbReference>
<keyword evidence="2" id="KW-0028">Amino-acid biosynthesis</keyword>
<dbReference type="CDD" id="cd04242">
    <property type="entry name" value="AAK_G5K_ProB"/>
    <property type="match status" value="1"/>
</dbReference>
<accession>A0A316U965</accession>
<evidence type="ECO:0000256" key="2">
    <source>
        <dbReference type="ARBA" id="ARBA00022605"/>
    </source>
</evidence>
<dbReference type="PANTHER" id="PTHR43654">
    <property type="entry name" value="GLUTAMATE 5-KINASE"/>
    <property type="match status" value="1"/>
</dbReference>
<evidence type="ECO:0000256" key="6">
    <source>
        <dbReference type="ARBA" id="ARBA00022777"/>
    </source>
</evidence>
<feature type="compositionally biased region" description="Low complexity" evidence="8">
    <location>
        <begin position="450"/>
        <end position="465"/>
    </location>
</feature>
<feature type="region of interest" description="Disordered" evidence="8">
    <location>
        <begin position="391"/>
        <end position="412"/>
    </location>
</feature>
<feature type="domain" description="Aspartate/glutamate/uridylate kinase" evidence="9">
    <location>
        <begin position="26"/>
        <end position="257"/>
    </location>
</feature>
<keyword evidence="3" id="KW-0641">Proline biosynthesis</keyword>
<evidence type="ECO:0000256" key="1">
    <source>
        <dbReference type="ARBA" id="ARBA00022490"/>
    </source>
</evidence>
<dbReference type="PROSITE" id="PS00902">
    <property type="entry name" value="GLUTAMATE_5_KINASE"/>
    <property type="match status" value="1"/>
</dbReference>
<name>A0A316U965_9BASI</name>
<dbReference type="Gene3D" id="2.30.130.10">
    <property type="entry name" value="PUA domain"/>
    <property type="match status" value="2"/>
</dbReference>
<evidence type="ECO:0000313" key="10">
    <source>
        <dbReference type="EMBL" id="PWN21394.1"/>
    </source>
</evidence>
<dbReference type="EMBL" id="KZ819325">
    <property type="protein sequence ID" value="PWN21394.1"/>
    <property type="molecule type" value="Genomic_DNA"/>
</dbReference>
<dbReference type="CDD" id="cd21157">
    <property type="entry name" value="PUA_G5K"/>
    <property type="match status" value="1"/>
</dbReference>
<dbReference type="Pfam" id="PF00696">
    <property type="entry name" value="AA_kinase"/>
    <property type="match status" value="1"/>
</dbReference>
<dbReference type="GO" id="GO:0004349">
    <property type="term" value="F:glutamate 5-kinase activity"/>
    <property type="evidence" value="ECO:0007669"/>
    <property type="project" value="InterPro"/>
</dbReference>
<dbReference type="GO" id="GO:0005829">
    <property type="term" value="C:cytosol"/>
    <property type="evidence" value="ECO:0007669"/>
    <property type="project" value="TreeGrafter"/>
</dbReference>
<dbReference type="STRING" id="1684307.A0A316U965"/>
<dbReference type="InterPro" id="IPR041739">
    <property type="entry name" value="G5K_ProB"/>
</dbReference>
<dbReference type="FunFam" id="3.40.1160.10:FF:000018">
    <property type="entry name" value="Glutamate 5-kinase"/>
    <property type="match status" value="1"/>
</dbReference>
<feature type="compositionally biased region" description="Low complexity" evidence="8">
    <location>
        <begin position="475"/>
        <end position="486"/>
    </location>
</feature>
<sequence length="550" mass="58161">MTPEAGTSTLPDHASHSAATQVKPLTVVLKLGTSSVLNLDTLTPRLSLLSSIVETCHALRLAGHRVVIVCSGAIGIGRMRMNVRAKPDTLGERQALAALGQLRLMALWDNLFNQVGISVAQVLLTRNDIADRPRYLNAKTTLHTLLHTYQSIPIVNENDTVSVSELRFGDNDTLSAITAGLVDADYLFLCTDVDGLYTGNPRSNPNARRLGVVRSVQEARKAVSVDTPGSSFGTGGMQTKLIAAELATAAGVATVIISSDHPPDMLSVVARGIPPTSKHTSAAPQRTKSNEPAADLASSISSLTSEESSLIGYPPLANPAHTLFLPQSTPLPSRKWSVLHALHPTGAIIIDEGAYKRISKQESGGRLLPAGVVETRGHWERMQAVRLMVRRKAADVEDTKSSADAAEGKGESLMDRIKENLGVAADAAPTASDSKGSGLATPPLVEALHTTTSPPSSVPSTAQQTRPPPPPPPLSRSTTTSASASASVAEESWHIVEVGRCLANYTSEEVSKMKGLRSSEIERVLGFADSEYVTDTVVMLERGEAVGTKA</sequence>
<dbReference type="HAMAP" id="MF_00456">
    <property type="entry name" value="ProB"/>
    <property type="match status" value="1"/>
</dbReference>
<dbReference type="NCBIfam" id="TIGR01027">
    <property type="entry name" value="proB"/>
    <property type="match status" value="1"/>
</dbReference>
<evidence type="ECO:0000256" key="5">
    <source>
        <dbReference type="ARBA" id="ARBA00022741"/>
    </source>
</evidence>
<dbReference type="GO" id="GO:1901607">
    <property type="term" value="P:alpha-amino acid biosynthetic process"/>
    <property type="evidence" value="ECO:0007669"/>
    <property type="project" value="UniProtKB-ARBA"/>
</dbReference>
<dbReference type="PANTHER" id="PTHR43654:SF3">
    <property type="entry name" value="GLUTAMATE 5-KINASE"/>
    <property type="match status" value="1"/>
</dbReference>
<dbReference type="InterPro" id="IPR001057">
    <property type="entry name" value="Glu/AcGlu_kinase"/>
</dbReference>
<dbReference type="OrthoDB" id="409889at2759"/>
<keyword evidence="7" id="KW-0067">ATP-binding</keyword>
<dbReference type="Proteomes" id="UP000245942">
    <property type="component" value="Unassembled WGS sequence"/>
</dbReference>
<dbReference type="InterPro" id="IPR036974">
    <property type="entry name" value="PUA_sf"/>
</dbReference>
<organism evidence="10 11">
    <name type="scientific">Pseudomicrostroma glucosiphilum</name>
    <dbReference type="NCBI Taxonomy" id="1684307"/>
    <lineage>
        <taxon>Eukaryota</taxon>
        <taxon>Fungi</taxon>
        <taxon>Dikarya</taxon>
        <taxon>Basidiomycota</taxon>
        <taxon>Ustilaginomycotina</taxon>
        <taxon>Exobasidiomycetes</taxon>
        <taxon>Microstromatales</taxon>
        <taxon>Microstromatales incertae sedis</taxon>
        <taxon>Pseudomicrostroma</taxon>
    </lineage>
</organism>
<evidence type="ECO:0000256" key="8">
    <source>
        <dbReference type="SAM" id="MobiDB-lite"/>
    </source>
</evidence>
<dbReference type="GeneID" id="37012613"/>
<keyword evidence="1" id="KW-0963">Cytoplasm</keyword>
<dbReference type="Gene3D" id="3.40.1160.10">
    <property type="entry name" value="Acetylglutamate kinase-like"/>
    <property type="match status" value="1"/>
</dbReference>
<dbReference type="GO" id="GO:0003723">
    <property type="term" value="F:RNA binding"/>
    <property type="evidence" value="ECO:0007669"/>
    <property type="project" value="InterPro"/>
</dbReference>
<dbReference type="RefSeq" id="XP_025348554.1">
    <property type="nucleotide sequence ID" value="XM_025490879.1"/>
</dbReference>
<evidence type="ECO:0000256" key="7">
    <source>
        <dbReference type="ARBA" id="ARBA00022840"/>
    </source>
</evidence>
<protein>
    <submittedName>
        <fullName evidence="10">Glutamate 5-kinase</fullName>
    </submittedName>
</protein>
<keyword evidence="5" id="KW-0547">Nucleotide-binding</keyword>
<dbReference type="InterPro" id="IPR019797">
    <property type="entry name" value="Glutamate_5-kinase_CS"/>
</dbReference>
<evidence type="ECO:0000259" key="9">
    <source>
        <dbReference type="Pfam" id="PF00696"/>
    </source>
</evidence>
<dbReference type="InterPro" id="IPR001048">
    <property type="entry name" value="Asp/Glu/Uridylate_kinase"/>
</dbReference>
<evidence type="ECO:0000256" key="4">
    <source>
        <dbReference type="ARBA" id="ARBA00022679"/>
    </source>
</evidence>
<keyword evidence="11" id="KW-1185">Reference proteome</keyword>
<proteinExistence type="inferred from homology"/>
<gene>
    <name evidence="10" type="ORF">BCV69DRAFT_269034</name>
</gene>
<feature type="compositionally biased region" description="Basic and acidic residues" evidence="8">
    <location>
        <begin position="392"/>
        <end position="412"/>
    </location>
</feature>
<dbReference type="InterPro" id="IPR005715">
    <property type="entry name" value="Glu_5kinase/COase_Synthase"/>
</dbReference>
<dbReference type="SUPFAM" id="SSF53633">
    <property type="entry name" value="Carbamate kinase-like"/>
    <property type="match status" value="1"/>
</dbReference>